<organism evidence="1 2">
    <name type="scientific">Cryptococcus amylolentus CBS 6039</name>
    <dbReference type="NCBI Taxonomy" id="1295533"/>
    <lineage>
        <taxon>Eukaryota</taxon>
        <taxon>Fungi</taxon>
        <taxon>Dikarya</taxon>
        <taxon>Basidiomycota</taxon>
        <taxon>Agaricomycotina</taxon>
        <taxon>Tremellomycetes</taxon>
        <taxon>Tremellales</taxon>
        <taxon>Cryptococcaceae</taxon>
        <taxon>Cryptococcus</taxon>
    </lineage>
</organism>
<evidence type="ECO:0000313" key="1">
    <source>
        <dbReference type="EMBL" id="ODN83324.1"/>
    </source>
</evidence>
<reference evidence="1 2" key="1">
    <citation type="submission" date="2016-06" db="EMBL/GenBank/DDBJ databases">
        <title>Evolution of pathogenesis and genome organization in the Tremellales.</title>
        <authorList>
            <person name="Cuomo C."/>
            <person name="Litvintseva A."/>
            <person name="Heitman J."/>
            <person name="Chen Y."/>
            <person name="Sun S."/>
            <person name="Springer D."/>
            <person name="Dromer F."/>
            <person name="Young S."/>
            <person name="Zeng Q."/>
            <person name="Chapman S."/>
            <person name="Gujja S."/>
            <person name="Saif S."/>
            <person name="Birren B."/>
        </authorList>
    </citation>
    <scope>NUCLEOTIDE SEQUENCE [LARGE SCALE GENOMIC DNA]</scope>
    <source>
        <strain evidence="1 2">CBS 6039</strain>
    </source>
</reference>
<dbReference type="RefSeq" id="XP_018997324.1">
    <property type="nucleotide sequence ID" value="XM_019134897.1"/>
</dbReference>
<evidence type="ECO:0000313" key="2">
    <source>
        <dbReference type="Proteomes" id="UP000094065"/>
    </source>
</evidence>
<accession>A0A1E3I3X7</accession>
<protein>
    <submittedName>
        <fullName evidence="1">Uncharacterized protein</fullName>
    </submittedName>
</protein>
<dbReference type="AlphaFoldDB" id="A0A1E3I3X7"/>
<comment type="caution">
    <text evidence="1">The sequence shown here is derived from an EMBL/GenBank/DDBJ whole genome shotgun (WGS) entry which is preliminary data.</text>
</comment>
<sequence>MPRDYVFVKENLDRSVDVCCSDIPYTYAGEVYKTEDVCLISYRNPGEDDREHAIAVLRNSGDRQTIAQVLDAYGVRERDPRAGLLFHSCEQRTVVYILKESERTIMFRDRGSWHIEPNNYDVKGQGCELCQP</sequence>
<dbReference type="Proteomes" id="UP000094065">
    <property type="component" value="Unassembled WGS sequence"/>
</dbReference>
<dbReference type="GeneID" id="30152794"/>
<proteinExistence type="predicted"/>
<dbReference type="EMBL" id="AWGJ01000002">
    <property type="protein sequence ID" value="ODN83324.1"/>
    <property type="molecule type" value="Genomic_DNA"/>
</dbReference>
<gene>
    <name evidence="1" type="ORF">L202_01485</name>
</gene>
<name>A0A1E3I3X7_9TREE</name>
<keyword evidence="2" id="KW-1185">Reference proteome</keyword>